<protein>
    <recommendedName>
        <fullName evidence="3">Neur_chan_LBD domain-containing protein</fullName>
    </recommendedName>
</protein>
<evidence type="ECO:0008006" key="3">
    <source>
        <dbReference type="Google" id="ProtNLM"/>
    </source>
</evidence>
<organism evidence="1 2">
    <name type="scientific">Caenorhabditis japonica</name>
    <dbReference type="NCBI Taxonomy" id="281687"/>
    <lineage>
        <taxon>Eukaryota</taxon>
        <taxon>Metazoa</taxon>
        <taxon>Ecdysozoa</taxon>
        <taxon>Nematoda</taxon>
        <taxon>Chromadorea</taxon>
        <taxon>Rhabditida</taxon>
        <taxon>Rhabditina</taxon>
        <taxon>Rhabditomorpha</taxon>
        <taxon>Rhabditoidea</taxon>
        <taxon>Rhabditidae</taxon>
        <taxon>Peloderinae</taxon>
        <taxon>Caenorhabditis</taxon>
    </lineage>
</organism>
<dbReference type="AlphaFoldDB" id="A0A8R1HNX1"/>
<proteinExistence type="predicted"/>
<evidence type="ECO:0000313" key="2">
    <source>
        <dbReference type="Proteomes" id="UP000005237"/>
    </source>
</evidence>
<dbReference type="GO" id="GO:0016020">
    <property type="term" value="C:membrane"/>
    <property type="evidence" value="ECO:0007669"/>
    <property type="project" value="InterPro"/>
</dbReference>
<name>A0A8R1HNX1_CAEJA</name>
<dbReference type="Gene3D" id="2.70.170.10">
    <property type="entry name" value="Neurotransmitter-gated ion-channel ligand-binding domain"/>
    <property type="match status" value="1"/>
</dbReference>
<dbReference type="InterPro" id="IPR036734">
    <property type="entry name" value="Neur_chan_lig-bd_sf"/>
</dbReference>
<dbReference type="Proteomes" id="UP000005237">
    <property type="component" value="Unassembled WGS sequence"/>
</dbReference>
<dbReference type="SUPFAM" id="SSF63712">
    <property type="entry name" value="Nicotinic receptor ligand binding domain-like"/>
    <property type="match status" value="1"/>
</dbReference>
<accession>A0A8R1HNX1</accession>
<evidence type="ECO:0000313" key="1">
    <source>
        <dbReference type="EnsemblMetazoa" id="CJA05859.1"/>
    </source>
</evidence>
<dbReference type="EnsemblMetazoa" id="CJA05859.1">
    <property type="protein sequence ID" value="CJA05859.1"/>
    <property type="gene ID" value="WBGene00125063"/>
</dbReference>
<reference evidence="1" key="2">
    <citation type="submission" date="2022-06" db="UniProtKB">
        <authorList>
            <consortium name="EnsemblMetazoa"/>
        </authorList>
    </citation>
    <scope>IDENTIFICATION</scope>
    <source>
        <strain evidence="1">DF5081</strain>
    </source>
</reference>
<dbReference type="GO" id="GO:0005230">
    <property type="term" value="F:extracellular ligand-gated monoatomic ion channel activity"/>
    <property type="evidence" value="ECO:0007669"/>
    <property type="project" value="InterPro"/>
</dbReference>
<reference evidence="2" key="1">
    <citation type="submission" date="2010-08" db="EMBL/GenBank/DDBJ databases">
        <authorList>
            <consortium name="Caenorhabditis japonica Sequencing Consortium"/>
            <person name="Wilson R.K."/>
        </authorList>
    </citation>
    <scope>NUCLEOTIDE SEQUENCE [LARGE SCALE GENOMIC DNA]</scope>
    <source>
        <strain evidence="2">DF5081</strain>
    </source>
</reference>
<keyword evidence="2" id="KW-1185">Reference proteome</keyword>
<sequence>MSVGGGWKASCENVTAKLEEDVVSCVIVDNSAMLNILLLLFLIPTLVSSSYNEDLIIERRPHHVDWEDLFMEYNRYSAPNRVRQEVNMTIEVVDIRGDRLIFEMNQNWRDERLRFVGVARVPVPAHIQPWIPDTYIRNGWDVVVEQKSLDLNYDGTFLLRQKYQVTVNADENTKELPLIIASFNNYGTDRIHYNLINSKIDLPSHSHLSSKPHQRKFDELRFDDVIVTVHSSSQIVDSLISNSTSV</sequence>